<dbReference type="AlphaFoldDB" id="A0A9P4RDJ5"/>
<dbReference type="PANTHER" id="PTHR43130">
    <property type="entry name" value="ARAC-FAMILY TRANSCRIPTIONAL REGULATOR"/>
    <property type="match status" value="1"/>
</dbReference>
<comment type="caution">
    <text evidence="3">The sequence shown here is derived from an EMBL/GenBank/DDBJ whole genome shotgun (WGS) entry which is preliminary data.</text>
</comment>
<keyword evidence="3" id="KW-0315">Glutamine amidotransferase</keyword>
<evidence type="ECO:0000259" key="2">
    <source>
        <dbReference type="Pfam" id="PF01965"/>
    </source>
</evidence>
<feature type="domain" description="DJ-1/PfpI" evidence="2">
    <location>
        <begin position="39"/>
        <end position="228"/>
    </location>
</feature>
<dbReference type="PANTHER" id="PTHR43130:SF15">
    <property type="entry name" value="THIJ_PFPI FAMILY PROTEIN (AFU_ORTHOLOGUE AFUA_5G14240)"/>
    <property type="match status" value="1"/>
</dbReference>
<dbReference type="EMBL" id="ML996098">
    <property type="protein sequence ID" value="KAF2741186.1"/>
    <property type="molecule type" value="Genomic_DNA"/>
</dbReference>
<organism evidence="3 4">
    <name type="scientific">Polyplosphaeria fusca</name>
    <dbReference type="NCBI Taxonomy" id="682080"/>
    <lineage>
        <taxon>Eukaryota</taxon>
        <taxon>Fungi</taxon>
        <taxon>Dikarya</taxon>
        <taxon>Ascomycota</taxon>
        <taxon>Pezizomycotina</taxon>
        <taxon>Dothideomycetes</taxon>
        <taxon>Pleosporomycetidae</taxon>
        <taxon>Pleosporales</taxon>
        <taxon>Tetraplosphaeriaceae</taxon>
        <taxon>Polyplosphaeria</taxon>
    </lineage>
</organism>
<feature type="signal peptide" evidence="1">
    <location>
        <begin position="1"/>
        <end position="21"/>
    </location>
</feature>
<evidence type="ECO:0000256" key="1">
    <source>
        <dbReference type="SAM" id="SignalP"/>
    </source>
</evidence>
<dbReference type="OrthoDB" id="543156at2759"/>
<gene>
    <name evidence="3" type="ORF">EJ04DRAFT_423530</name>
</gene>
<evidence type="ECO:0000313" key="4">
    <source>
        <dbReference type="Proteomes" id="UP000799444"/>
    </source>
</evidence>
<dbReference type="Proteomes" id="UP000799444">
    <property type="component" value="Unassembled WGS sequence"/>
</dbReference>
<dbReference type="Gene3D" id="3.40.50.880">
    <property type="match status" value="1"/>
</dbReference>
<dbReference type="InterPro" id="IPR052158">
    <property type="entry name" value="INH-QAR"/>
</dbReference>
<keyword evidence="1" id="KW-0732">Signal</keyword>
<feature type="chain" id="PRO_5040234608" evidence="1">
    <location>
        <begin position="22"/>
        <end position="266"/>
    </location>
</feature>
<dbReference type="CDD" id="cd03139">
    <property type="entry name" value="GATase1_PfpI_2"/>
    <property type="match status" value="1"/>
</dbReference>
<accession>A0A9P4RDJ5</accession>
<protein>
    <submittedName>
        <fullName evidence="3">Class I glutamine amidotransferase-like protein</fullName>
    </submittedName>
</protein>
<dbReference type="InterPro" id="IPR029062">
    <property type="entry name" value="Class_I_gatase-like"/>
</dbReference>
<name>A0A9P4RDJ5_9PLEO</name>
<proteinExistence type="predicted"/>
<dbReference type="SUPFAM" id="SSF52317">
    <property type="entry name" value="Class I glutamine amidotransferase-like"/>
    <property type="match status" value="1"/>
</dbReference>
<evidence type="ECO:0000313" key="3">
    <source>
        <dbReference type="EMBL" id="KAF2741186.1"/>
    </source>
</evidence>
<dbReference type="Pfam" id="PF01965">
    <property type="entry name" value="DJ-1_PfpI"/>
    <property type="match status" value="1"/>
</dbReference>
<keyword evidence="4" id="KW-1185">Reference proteome</keyword>
<sequence>SAAMHFLVIPSLLSILPLILAVPVQPPFDNTTTLPINFAVLVFPGFQSLDVFGPLDVLNSLSLLYKPFNNVEMHVSVLSSTMDPVSTVTSPSARMNMSHGNFGESIMPTTTMKQVLAKYNDKENTDKGGEIDVLIVPGGMGTRDDRTEEIEFVKTVYPRVKYILSVCTGATILSRAGILDGRKATSNKRSWSWVISTGPNVDWIHTARWISDGNIWTSSGVSAGIDLTYGWVTHVYGEEVADFTAKSAEYVRWTNASYDPFAAIWS</sequence>
<dbReference type="InterPro" id="IPR002818">
    <property type="entry name" value="DJ-1/PfpI"/>
</dbReference>
<feature type="non-terminal residue" evidence="3">
    <location>
        <position position="1"/>
    </location>
</feature>
<reference evidence="3" key="1">
    <citation type="journal article" date="2020" name="Stud. Mycol.">
        <title>101 Dothideomycetes genomes: a test case for predicting lifestyles and emergence of pathogens.</title>
        <authorList>
            <person name="Haridas S."/>
            <person name="Albert R."/>
            <person name="Binder M."/>
            <person name="Bloem J."/>
            <person name="Labutti K."/>
            <person name="Salamov A."/>
            <person name="Andreopoulos B."/>
            <person name="Baker S."/>
            <person name="Barry K."/>
            <person name="Bills G."/>
            <person name="Bluhm B."/>
            <person name="Cannon C."/>
            <person name="Castanera R."/>
            <person name="Culley D."/>
            <person name="Daum C."/>
            <person name="Ezra D."/>
            <person name="Gonzalez J."/>
            <person name="Henrissat B."/>
            <person name="Kuo A."/>
            <person name="Liang C."/>
            <person name="Lipzen A."/>
            <person name="Lutzoni F."/>
            <person name="Magnuson J."/>
            <person name="Mondo S."/>
            <person name="Nolan M."/>
            <person name="Ohm R."/>
            <person name="Pangilinan J."/>
            <person name="Park H.-J."/>
            <person name="Ramirez L."/>
            <person name="Alfaro M."/>
            <person name="Sun H."/>
            <person name="Tritt A."/>
            <person name="Yoshinaga Y."/>
            <person name="Zwiers L.-H."/>
            <person name="Turgeon B."/>
            <person name="Goodwin S."/>
            <person name="Spatafora J."/>
            <person name="Crous P."/>
            <person name="Grigoriev I."/>
        </authorList>
    </citation>
    <scope>NUCLEOTIDE SEQUENCE</scope>
    <source>
        <strain evidence="3">CBS 125425</strain>
    </source>
</reference>